<dbReference type="Gene3D" id="3.40.50.1820">
    <property type="entry name" value="alpha/beta hydrolase"/>
    <property type="match status" value="1"/>
</dbReference>
<comment type="similarity">
    <text evidence="1 6">Belongs to the peptidase S9A family.</text>
</comment>
<dbReference type="Pfam" id="PF02897">
    <property type="entry name" value="Peptidase_S9_N"/>
    <property type="match status" value="1"/>
</dbReference>
<feature type="compositionally biased region" description="Basic and acidic residues" evidence="7">
    <location>
        <begin position="66"/>
        <end position="86"/>
    </location>
</feature>
<proteinExistence type="inferred from homology"/>
<evidence type="ECO:0000256" key="7">
    <source>
        <dbReference type="SAM" id="MobiDB-lite"/>
    </source>
</evidence>
<evidence type="ECO:0000256" key="2">
    <source>
        <dbReference type="ARBA" id="ARBA00022670"/>
    </source>
</evidence>
<feature type="region of interest" description="Disordered" evidence="7">
    <location>
        <begin position="24"/>
        <end position="86"/>
    </location>
</feature>
<keyword evidence="3 6" id="KW-0378">Hydrolase</keyword>
<dbReference type="GO" id="GO:0006508">
    <property type="term" value="P:proteolysis"/>
    <property type="evidence" value="ECO:0007669"/>
    <property type="project" value="UniProtKB-KW"/>
</dbReference>
<dbReference type="InterPro" id="IPR001375">
    <property type="entry name" value="Peptidase_S9_cat"/>
</dbReference>
<dbReference type="GO" id="GO:0004252">
    <property type="term" value="F:serine-type endopeptidase activity"/>
    <property type="evidence" value="ECO:0007669"/>
    <property type="project" value="UniProtKB-UniRule"/>
</dbReference>
<dbReference type="InterPro" id="IPR051543">
    <property type="entry name" value="Serine_Peptidase_S9A"/>
</dbReference>
<dbReference type="PRINTS" id="PR00862">
    <property type="entry name" value="PROLIGOPTASE"/>
</dbReference>
<dbReference type="InterPro" id="IPR023302">
    <property type="entry name" value="Pept_S9A_N"/>
</dbReference>
<accession>A0A7R9SZY3</accession>
<reference evidence="11" key="1">
    <citation type="submission" date="2021-01" db="EMBL/GenBank/DDBJ databases">
        <authorList>
            <person name="Corre E."/>
            <person name="Pelletier E."/>
            <person name="Niang G."/>
            <person name="Scheremetjew M."/>
            <person name="Finn R."/>
            <person name="Kale V."/>
            <person name="Holt S."/>
            <person name="Cochrane G."/>
            <person name="Meng A."/>
            <person name="Brown T."/>
            <person name="Cohen L."/>
        </authorList>
    </citation>
    <scope>NUCLEOTIDE SEQUENCE</scope>
    <source>
        <strain evidence="11">Clade-A-BCC118000</strain>
    </source>
</reference>
<dbReference type="Pfam" id="PF00326">
    <property type="entry name" value="Peptidase_S9"/>
    <property type="match status" value="1"/>
</dbReference>
<keyword evidence="2 6" id="KW-0645">Protease</keyword>
<name>A0A7R9SZY3_9CHLO</name>
<evidence type="ECO:0000256" key="8">
    <source>
        <dbReference type="SAM" id="SignalP"/>
    </source>
</evidence>
<evidence type="ECO:0000259" key="10">
    <source>
        <dbReference type="Pfam" id="PF02897"/>
    </source>
</evidence>
<dbReference type="InterPro" id="IPR002470">
    <property type="entry name" value="Peptidase_S9A"/>
</dbReference>
<dbReference type="SUPFAM" id="SSF50993">
    <property type="entry name" value="Peptidase/esterase 'gauge' domain"/>
    <property type="match status" value="1"/>
</dbReference>
<evidence type="ECO:0000313" key="11">
    <source>
        <dbReference type="EMBL" id="CAD8220403.1"/>
    </source>
</evidence>
<sequence>MRAIARMVLAVAGAVILARRANAPKGRRLSRTRTKTRGERAAAKKESGDGGGERGRDDGVNDAEDANARRAYADDANAPEKPRARRETRLVKFGVVEGENRGEDAMDPARTIEDDLFWLRDDERKSDEILKYLERENAYTEAHTEHLKKLETKIYEEIIATIEETDEDVRFAWGDRHEYWVKTQKGKAYPIIYRCERASGKHVEKVLDVNEVAAEMKYCSLGGFKPSPTHDVLAYAIDATGFETYTVRFKDLNTNELLDDVLEGCAGGVSWGGGVNREVYYSTMDDAHRPDKVWRHTMGTPQSSDVCVLEEPDELFNVGFSRTSSGRYMMLESESTEENECYVIDLDAADAAPDVRLVQKRSPLHRYYLEHRGDTFYVLTNKDEKINFELLMTPVDALGQDNWVPVVDGAGAPVFAYDDKRTLESFFACKNHLVIDGRENGFSAMWVVRLSEESGEVVDWHKTEWPSENALVYPSVAGETLRCVGANQVWDTNEIYVSYSSLNQPRTVYKYDMNTKSKKEMKKTPVKGFDTSKYTTMRLEVTARDGVKVPVSIAFKTNLRAHRGPLLLEGYGSYGISNDPAFMRTAVPLMDRGVTIAIAHIRGGGEMGREWYEKQGKYFTKLNTFHDFIDVAEHLVSTGWTQPSKLAISGRSAGGLLMGATLNMRPDLFRCVVAGVPFVDVMVSMCDPSIPLTTGEWLEWGNPNVEKYFDYMMKYAPMENIRPMEVAPDVLITAGLYDPRVAYWESAKYAARLRDAVKNGARVLLKTDLSAGHFSASDRYQHFKQTAFEHAFTLECLGLAGKNVAPKWISSK</sequence>
<dbReference type="Gene3D" id="2.130.10.120">
    <property type="entry name" value="Prolyl oligopeptidase, N-terminal domain"/>
    <property type="match status" value="1"/>
</dbReference>
<evidence type="ECO:0000256" key="3">
    <source>
        <dbReference type="ARBA" id="ARBA00022801"/>
    </source>
</evidence>
<evidence type="ECO:0000256" key="5">
    <source>
        <dbReference type="ARBA" id="ARBA00045448"/>
    </source>
</evidence>
<comment type="function">
    <text evidence="5">Serine peptidase whose precise substrate specificity remains unclear. Does not cleave peptides after a arginine or lysine residue. Regulates trans-Golgi network morphology and sorting by regulating the membrane binding of the AP-1 complex. May play a role in the regulation of synaptic vesicle exocytosis.</text>
</comment>
<feature type="compositionally biased region" description="Basic residues" evidence="7">
    <location>
        <begin position="25"/>
        <end position="35"/>
    </location>
</feature>
<dbReference type="PANTHER" id="PTHR11757:SF19">
    <property type="entry name" value="PROLYL ENDOPEPTIDASE-LIKE"/>
    <property type="match status" value="1"/>
</dbReference>
<feature type="domain" description="Peptidase S9A N-terminal" evidence="10">
    <location>
        <begin position="105"/>
        <end position="523"/>
    </location>
</feature>
<feature type="domain" description="Peptidase S9 prolyl oligopeptidase catalytic" evidence="9">
    <location>
        <begin position="582"/>
        <end position="798"/>
    </location>
</feature>
<dbReference type="EMBL" id="HBDX01001283">
    <property type="protein sequence ID" value="CAD8220403.1"/>
    <property type="molecule type" value="Transcribed_RNA"/>
</dbReference>
<gene>
    <name evidence="11" type="ORF">OLUC0939_LOCUS1122</name>
</gene>
<keyword evidence="4 6" id="KW-0720">Serine protease</keyword>
<dbReference type="AlphaFoldDB" id="A0A7R9SZY3"/>
<dbReference type="InterPro" id="IPR029058">
    <property type="entry name" value="AB_hydrolase_fold"/>
</dbReference>
<dbReference type="SUPFAM" id="SSF53474">
    <property type="entry name" value="alpha/beta-Hydrolases"/>
    <property type="match status" value="1"/>
</dbReference>
<evidence type="ECO:0000259" key="9">
    <source>
        <dbReference type="Pfam" id="PF00326"/>
    </source>
</evidence>
<dbReference type="EC" id="3.4.21.-" evidence="6"/>
<organism evidence="11">
    <name type="scientific">Ostreococcus sp. 'lucimarinus'</name>
    <dbReference type="NCBI Taxonomy" id="242159"/>
    <lineage>
        <taxon>Eukaryota</taxon>
        <taxon>Viridiplantae</taxon>
        <taxon>Chlorophyta</taxon>
        <taxon>Mamiellophyceae</taxon>
        <taxon>Mamiellales</taxon>
        <taxon>Bathycoccaceae</taxon>
        <taxon>Ostreococcus</taxon>
    </lineage>
</organism>
<evidence type="ECO:0000256" key="4">
    <source>
        <dbReference type="ARBA" id="ARBA00022825"/>
    </source>
</evidence>
<feature type="signal peptide" evidence="8">
    <location>
        <begin position="1"/>
        <end position="23"/>
    </location>
</feature>
<keyword evidence="8" id="KW-0732">Signal</keyword>
<dbReference type="PANTHER" id="PTHR11757">
    <property type="entry name" value="PROTEASE FAMILY S9A OLIGOPEPTIDASE"/>
    <property type="match status" value="1"/>
</dbReference>
<protein>
    <recommendedName>
        <fullName evidence="6">Prolyl endopeptidase</fullName>
        <ecNumber evidence="6">3.4.21.-</ecNumber>
    </recommendedName>
</protein>
<feature type="chain" id="PRO_5030666382" description="Prolyl endopeptidase" evidence="8">
    <location>
        <begin position="24"/>
        <end position="812"/>
    </location>
</feature>
<evidence type="ECO:0000256" key="1">
    <source>
        <dbReference type="ARBA" id="ARBA00005228"/>
    </source>
</evidence>
<feature type="compositionally biased region" description="Basic and acidic residues" evidence="7">
    <location>
        <begin position="36"/>
        <end position="59"/>
    </location>
</feature>
<evidence type="ECO:0000256" key="6">
    <source>
        <dbReference type="RuleBase" id="RU368024"/>
    </source>
</evidence>